<evidence type="ECO:0000259" key="2">
    <source>
        <dbReference type="PROSITE" id="PS51840"/>
    </source>
</evidence>
<feature type="compositionally biased region" description="Acidic residues" evidence="1">
    <location>
        <begin position="984"/>
        <end position="995"/>
    </location>
</feature>
<feature type="compositionally biased region" description="Basic and acidic residues" evidence="1">
    <location>
        <begin position="1046"/>
        <end position="1055"/>
    </location>
</feature>
<dbReference type="InterPro" id="IPR039931">
    <property type="entry name" value="EEIG1/2-like"/>
</dbReference>
<feature type="compositionally biased region" description="Low complexity" evidence="1">
    <location>
        <begin position="434"/>
        <end position="445"/>
    </location>
</feature>
<feature type="region of interest" description="Disordered" evidence="1">
    <location>
        <begin position="61"/>
        <end position="109"/>
    </location>
</feature>
<feature type="domain" description="C2 NT-type" evidence="2">
    <location>
        <begin position="6"/>
        <end position="388"/>
    </location>
</feature>
<feature type="compositionally biased region" description="Low complexity" evidence="1">
    <location>
        <begin position="911"/>
        <end position="926"/>
    </location>
</feature>
<dbReference type="OrthoDB" id="3365224at2759"/>
<dbReference type="HOGENOM" id="CLU_008421_0_0_1"/>
<dbReference type="VEuPathDB" id="FungiDB:sr14247"/>
<feature type="region of interest" description="Disordered" evidence="1">
    <location>
        <begin position="595"/>
        <end position="1080"/>
    </location>
</feature>
<protein>
    <recommendedName>
        <fullName evidence="2">C2 NT-type domain-containing protein</fullName>
    </recommendedName>
</protein>
<keyword evidence="4" id="KW-1185">Reference proteome</keyword>
<feature type="compositionally biased region" description="Polar residues" evidence="1">
    <location>
        <begin position="738"/>
        <end position="749"/>
    </location>
</feature>
<sequence>MSLLAPFGFGQKHSYFHVQLTIHEITNVPLVTGLFACKWKFPSSHSLASLQHAAAAAVHQQTSQTVSSAARKAHSDHHSGASNHLAPGPPHQHASSSTSDADASQHASHKHGLLNHLIHPSQHRHHDDSASQSASPAPPAQGSSRASLTSAAEQSESATSSPVSRKDSITSHKTSNSRTKTFKDLLRPQASDQHDHNVDPLLFFTQEPKGETDFVMVHDHKVEWERDLQVGMRIAIGKPKTSSPSTSRHDSPAVSAKSSAKDLRSRSQRDQHLDDLSTAWGRLTNSELKLTIKQQMPAHEKSTSHPSTLGHVVLDLSEFAPNPPATTSRERRRQQRHPNYHSHHIRHHHGPGGEHSYRDRVCRTEMRKFLLNNSKTNATVKITISMTYLGGTREYYVPPISNGLMVNGLGSLMAPALLEANHAAAVARHGTDPASSHSASSDDSSLANEPVRASADVRNLSLMGSGLPSASSFTLNHGNSSLYSQHSLYGPPLKSIYTKRTWTNRIPEENLVAAASGSEAAKKKPHRSHDSSFLSGRSQAGRAPEDVVNAIFKGIPVGGSHLGQAQDEAAAAKAVADRKARAKAAAAYIDSQTYQLLQRPSKSPERSRSHERERTRTVSTASHVSKKSERSFSFGLIRSKDKEKGKGKEKEKEKERKEKEKEKAKAKKDSKKDSKGSGTNTHPEPASTDKAPSRHLSVPGSNAGKLTPGPLVESPSASTDTLQRTNGEAPNGPPSGAMRSSTKRLSSVRWNLGGSGDARTRDGARSSQETTPVAETLSDKEAQDRAAMPPPPSVVVDQAYTPVRAGGITAASLSSVDVTANASSPGATKATQSSDDARLSPLLPKDSAAASRQSSGTNAPVSGKKVSSSDLNALYHAELTMPPSLSNNATVGLERLRRTSRHADQFAMDASKASRSLSRPGSSSGAQPAHDSQGVAGRERRSKGNRGIEPSEAASNGWQGAGWLRPISTAPAPLPPCSDSSSSSEDDSFEDEDFEDARSNRFGSLVSLNSDDGRNLPDTPDTPRPSASEPLRSPREREPSSGTIYHDVDGEHGWNHAEGPVKASQPAMASAGLGVYGSAA</sequence>
<proteinExistence type="predicted"/>
<evidence type="ECO:0000313" key="3">
    <source>
        <dbReference type="EMBL" id="CBQ73652.1"/>
    </source>
</evidence>
<feature type="region of interest" description="Disordered" evidence="1">
    <location>
        <begin position="121"/>
        <end position="181"/>
    </location>
</feature>
<dbReference type="PROSITE" id="PS51840">
    <property type="entry name" value="C2_NT"/>
    <property type="match status" value="1"/>
</dbReference>
<feature type="region of interest" description="Disordered" evidence="1">
    <location>
        <begin position="428"/>
        <end position="450"/>
    </location>
</feature>
<feature type="region of interest" description="Disordered" evidence="1">
    <location>
        <begin position="318"/>
        <end position="356"/>
    </location>
</feature>
<dbReference type="AlphaFoldDB" id="E7A2E5"/>
<gene>
    <name evidence="3" type="ORF">sr14247</name>
</gene>
<feature type="compositionally biased region" description="Low complexity" evidence="1">
    <location>
        <begin position="91"/>
        <end position="106"/>
    </location>
</feature>
<feature type="compositionally biased region" description="Basic and acidic residues" evidence="1">
    <location>
        <begin position="259"/>
        <end position="275"/>
    </location>
</feature>
<feature type="region of interest" description="Disordered" evidence="1">
    <location>
        <begin position="515"/>
        <end position="541"/>
    </location>
</feature>
<feature type="compositionally biased region" description="Basic and acidic residues" evidence="1">
    <location>
        <begin position="638"/>
        <end position="663"/>
    </location>
</feature>
<feature type="compositionally biased region" description="Basic residues" evidence="1">
    <location>
        <begin position="330"/>
        <end position="350"/>
    </location>
</feature>
<dbReference type="eggNOG" id="ENOG502SDZE">
    <property type="taxonomic scope" value="Eukaryota"/>
</dbReference>
<name>E7A2E5_SPORE</name>
<feature type="compositionally biased region" description="Basic and acidic residues" evidence="1">
    <location>
        <begin position="894"/>
        <end position="904"/>
    </location>
</feature>
<feature type="compositionally biased region" description="Polar residues" evidence="1">
    <location>
        <begin position="715"/>
        <end position="728"/>
    </location>
</feature>
<dbReference type="PANTHER" id="PTHR21456">
    <property type="entry name" value="FAMILY WITH SEQUENCE SIMILARITY 102"/>
    <property type="match status" value="1"/>
</dbReference>
<feature type="region of interest" description="Disordered" evidence="1">
    <location>
        <begin position="237"/>
        <end position="278"/>
    </location>
</feature>
<feature type="compositionally biased region" description="Polar residues" evidence="1">
    <location>
        <begin position="850"/>
        <end position="871"/>
    </location>
</feature>
<accession>E7A2E5</accession>
<reference evidence="3 4" key="1">
    <citation type="journal article" date="2010" name="Science">
        <title>Pathogenicity determinants in smut fungi revealed by genome comparison.</title>
        <authorList>
            <person name="Schirawski J."/>
            <person name="Mannhaupt G."/>
            <person name="Muench K."/>
            <person name="Brefort T."/>
            <person name="Schipper K."/>
            <person name="Doehlemann G."/>
            <person name="Di Stasio M."/>
            <person name="Roessel N."/>
            <person name="Mendoza-Mendoza A."/>
            <person name="Pester D."/>
            <person name="Mueller O."/>
            <person name="Winterberg B."/>
            <person name="Meyer E."/>
            <person name="Ghareeb H."/>
            <person name="Wollenberg T."/>
            <person name="Muensterkoetter M."/>
            <person name="Wong P."/>
            <person name="Walter M."/>
            <person name="Stukenbrock E."/>
            <person name="Gueldener U."/>
            <person name="Kahmann R."/>
        </authorList>
    </citation>
    <scope>NUCLEOTIDE SEQUENCE [LARGE SCALE GENOMIC DNA]</scope>
    <source>
        <strain evidence="4">SRZ2</strain>
    </source>
</reference>
<organism evidence="3 4">
    <name type="scientific">Sporisorium reilianum (strain SRZ2)</name>
    <name type="common">Maize head smut fungus</name>
    <dbReference type="NCBI Taxonomy" id="999809"/>
    <lineage>
        <taxon>Eukaryota</taxon>
        <taxon>Fungi</taxon>
        <taxon>Dikarya</taxon>
        <taxon>Basidiomycota</taxon>
        <taxon>Ustilaginomycotina</taxon>
        <taxon>Ustilaginomycetes</taxon>
        <taxon>Ustilaginales</taxon>
        <taxon>Ustilaginaceae</taxon>
        <taxon>Sporisorium</taxon>
    </lineage>
</organism>
<dbReference type="InterPro" id="IPR019448">
    <property type="entry name" value="NT-C2"/>
</dbReference>
<feature type="compositionally biased region" description="Basic and acidic residues" evidence="1">
    <location>
        <begin position="602"/>
        <end position="616"/>
    </location>
</feature>
<dbReference type="EMBL" id="FQ311473">
    <property type="protein sequence ID" value="CBQ73652.1"/>
    <property type="molecule type" value="Genomic_DNA"/>
</dbReference>
<feature type="compositionally biased region" description="Low complexity" evidence="1">
    <location>
        <begin position="130"/>
        <end position="161"/>
    </location>
</feature>
<evidence type="ECO:0000313" key="4">
    <source>
        <dbReference type="Proteomes" id="UP000008867"/>
    </source>
</evidence>
<feature type="compositionally biased region" description="Polar residues" evidence="1">
    <location>
        <begin position="811"/>
        <end position="834"/>
    </location>
</feature>
<dbReference type="Proteomes" id="UP000008867">
    <property type="component" value="Chromosome 8"/>
</dbReference>
<evidence type="ECO:0000256" key="1">
    <source>
        <dbReference type="SAM" id="MobiDB-lite"/>
    </source>
</evidence>
<dbReference type="PANTHER" id="PTHR21456:SF1">
    <property type="entry name" value="C2 NT-TYPE DOMAIN-CONTAINING PROTEIN"/>
    <property type="match status" value="1"/>
</dbReference>